<feature type="domain" description="Pyridoxamine 5'-phosphate oxidase N-terminal" evidence="1">
    <location>
        <begin position="30"/>
        <end position="149"/>
    </location>
</feature>
<dbReference type="InterPro" id="IPR011576">
    <property type="entry name" value="Pyridox_Oxase_N"/>
</dbReference>
<dbReference type="PANTHER" id="PTHR42815">
    <property type="entry name" value="FAD-BINDING, PUTATIVE (AFU_ORTHOLOGUE AFUA_6G07600)-RELATED"/>
    <property type="match status" value="1"/>
</dbReference>
<sequence>MEFITTRDELRTHYKQASGRAVAKEMRALDRHARTFLAHSPFVLIGSQDAAGNADVTPKGDRPGFVAVLDDATIAIPDRPGNNRLDTFENLIENPAIGLIFLIPGMNETLRINGKARLTADLALRERFAIDGKLPISVLVVSVDACYMHCAKAFMRSSLWKPETWPDRASLPTLGQILAEQIATNQSGEEVDEALRTSYAQTMW</sequence>
<proteinExistence type="predicted"/>
<keyword evidence="3" id="KW-1185">Reference proteome</keyword>
<evidence type="ECO:0000259" key="1">
    <source>
        <dbReference type="Pfam" id="PF01243"/>
    </source>
</evidence>
<dbReference type="InterPro" id="IPR024029">
    <property type="entry name" value="Pyridox_Oxase_FMN-dep"/>
</dbReference>
<accession>A0ABS0SFJ8</accession>
<dbReference type="SUPFAM" id="SSF50475">
    <property type="entry name" value="FMN-binding split barrel"/>
    <property type="match status" value="1"/>
</dbReference>
<dbReference type="Proteomes" id="UP000601789">
    <property type="component" value="Unassembled WGS sequence"/>
</dbReference>
<protein>
    <submittedName>
        <fullName evidence="2">Pyridoxamine 5'-phosphate oxidase family protein</fullName>
    </submittedName>
</protein>
<dbReference type="Gene3D" id="2.30.110.10">
    <property type="entry name" value="Electron Transport, Fmn-binding Protein, Chain A"/>
    <property type="match status" value="1"/>
</dbReference>
<comment type="caution">
    <text evidence="2">The sequence shown here is derived from an EMBL/GenBank/DDBJ whole genome shotgun (WGS) entry which is preliminary data.</text>
</comment>
<evidence type="ECO:0000313" key="3">
    <source>
        <dbReference type="Proteomes" id="UP000601789"/>
    </source>
</evidence>
<dbReference type="Pfam" id="PF01243">
    <property type="entry name" value="PNPOx_N"/>
    <property type="match status" value="1"/>
</dbReference>
<evidence type="ECO:0000313" key="2">
    <source>
        <dbReference type="EMBL" id="MBI1622077.1"/>
    </source>
</evidence>
<dbReference type="PANTHER" id="PTHR42815:SF2">
    <property type="entry name" value="FAD-BINDING, PUTATIVE (AFU_ORTHOLOGUE AFUA_6G07600)-RELATED"/>
    <property type="match status" value="1"/>
</dbReference>
<dbReference type="RefSeq" id="WP_198477616.1">
    <property type="nucleotide sequence ID" value="NZ_JADGMQ010000013.1"/>
</dbReference>
<dbReference type="NCBIfam" id="TIGR04025">
    <property type="entry name" value="PPOX_FMN_DR2398"/>
    <property type="match status" value="1"/>
</dbReference>
<organism evidence="2 3">
    <name type="scientific">Aquamicrobium zhengzhouense</name>
    <dbReference type="NCBI Taxonomy" id="2781738"/>
    <lineage>
        <taxon>Bacteria</taxon>
        <taxon>Pseudomonadati</taxon>
        <taxon>Pseudomonadota</taxon>
        <taxon>Alphaproteobacteria</taxon>
        <taxon>Hyphomicrobiales</taxon>
        <taxon>Phyllobacteriaceae</taxon>
        <taxon>Aquamicrobium</taxon>
    </lineage>
</organism>
<dbReference type="InterPro" id="IPR012349">
    <property type="entry name" value="Split_barrel_FMN-bd"/>
</dbReference>
<name>A0ABS0SFJ8_9HYPH</name>
<dbReference type="EMBL" id="JADGMQ010000013">
    <property type="protein sequence ID" value="MBI1622077.1"/>
    <property type="molecule type" value="Genomic_DNA"/>
</dbReference>
<gene>
    <name evidence="2" type="ORF">IOD40_15570</name>
</gene>
<reference evidence="2 3" key="1">
    <citation type="submission" date="2020-10" db="EMBL/GenBank/DDBJ databases">
        <title>Aquamicrobium zhengzhouensis sp. nov., a exopolysaccharide producing bacterium isolated from farmland soil.</title>
        <authorList>
            <person name="Wang X."/>
        </authorList>
    </citation>
    <scope>NUCLEOTIDE SEQUENCE [LARGE SCALE GENOMIC DNA]</scope>
    <source>
        <strain evidence="3">cd-1</strain>
    </source>
</reference>